<dbReference type="SUPFAM" id="SSF55753">
    <property type="entry name" value="Actin depolymerizing proteins"/>
    <property type="match status" value="1"/>
</dbReference>
<evidence type="ECO:0000313" key="11">
    <source>
        <dbReference type="RefSeq" id="XP_013392513.1"/>
    </source>
</evidence>
<proteinExistence type="inferred from homology"/>
<name>A0A1S3I2P2_LINAN</name>
<dbReference type="GO" id="GO:0030833">
    <property type="term" value="P:regulation of actin filament polymerization"/>
    <property type="evidence" value="ECO:0007669"/>
    <property type="project" value="TreeGrafter"/>
</dbReference>
<dbReference type="InParanoid" id="A0A1S3I2P2"/>
<dbReference type="RefSeq" id="XP_013392513.1">
    <property type="nucleotide sequence ID" value="XM_013537059.2"/>
</dbReference>
<dbReference type="PANTHER" id="PTHR10829:SF29">
    <property type="entry name" value="COACTOSIN-LIKE PROTEIN"/>
    <property type="match status" value="1"/>
</dbReference>
<dbReference type="FunFam" id="3.40.20.10:FF:000018">
    <property type="entry name" value="Coactosin-like 1"/>
    <property type="match status" value="1"/>
</dbReference>
<evidence type="ECO:0000256" key="1">
    <source>
        <dbReference type="ARBA" id="ARBA00004245"/>
    </source>
</evidence>
<dbReference type="Pfam" id="PF00241">
    <property type="entry name" value="Cofilin_ADF"/>
    <property type="match status" value="1"/>
</dbReference>
<evidence type="ECO:0000256" key="2">
    <source>
        <dbReference type="ARBA" id="ARBA00022490"/>
    </source>
</evidence>
<organism evidence="10 11">
    <name type="scientific">Lingula anatina</name>
    <name type="common">Brachiopod</name>
    <name type="synonym">Lingula unguis</name>
    <dbReference type="NCBI Taxonomy" id="7574"/>
    <lineage>
        <taxon>Eukaryota</taxon>
        <taxon>Metazoa</taxon>
        <taxon>Spiralia</taxon>
        <taxon>Lophotrochozoa</taxon>
        <taxon>Brachiopoda</taxon>
        <taxon>Linguliformea</taxon>
        <taxon>Lingulata</taxon>
        <taxon>Lingulida</taxon>
        <taxon>Linguloidea</taxon>
        <taxon>Lingulidae</taxon>
        <taxon>Lingula</taxon>
    </lineage>
</organism>
<dbReference type="OrthoDB" id="20822at2759"/>
<comment type="function">
    <text evidence="6">Binds to F-actin in a calcium-independent manner. Has no direct effect on actin depolymerization. Acts as a chaperone for ALOX5 (5LO), influencing both its stability and activity in leukotrienes synthesis.</text>
</comment>
<keyword evidence="4" id="KW-0206">Cytoskeleton</keyword>
<sequence>MSTTMNKNDIYAVYEEVRSDSTDTNWAVFKFNGPEIVLDSTGTDYAEFKSKFSDDERLFGYVRIYTGDELSRRAKFVLVAWVGPNVGALKKAKMSTDKAVIKEVIQNFAIELMPHEAHELDEEELREACIKAGGANYGTGVRG</sequence>
<dbReference type="PROSITE" id="PS51263">
    <property type="entry name" value="ADF_H"/>
    <property type="match status" value="1"/>
</dbReference>
<evidence type="ECO:0000256" key="8">
    <source>
        <dbReference type="ARBA" id="ARBA00068121"/>
    </source>
</evidence>
<evidence type="ECO:0000259" key="9">
    <source>
        <dbReference type="PROSITE" id="PS51263"/>
    </source>
</evidence>
<comment type="subcellular location">
    <subcellularLocation>
        <location evidence="1">Cytoplasm</location>
        <location evidence="1">Cytoskeleton</location>
    </subcellularLocation>
</comment>
<dbReference type="KEGG" id="lak:106160436"/>
<dbReference type="OMA" id="WIGPNCK"/>
<evidence type="ECO:0000256" key="5">
    <source>
        <dbReference type="ARBA" id="ARBA00038052"/>
    </source>
</evidence>
<dbReference type="GeneID" id="106160436"/>
<comment type="subunit">
    <text evidence="7">Interacts with 5-lipoxygenase (ALOX5/5LO) in a calcium-independent manner. Binds to F-actin with a stoichiometry of 1:2.</text>
</comment>
<dbReference type="Gene3D" id="3.40.20.10">
    <property type="entry name" value="Severin"/>
    <property type="match status" value="1"/>
</dbReference>
<dbReference type="GO" id="GO:0051015">
    <property type="term" value="F:actin filament binding"/>
    <property type="evidence" value="ECO:0007669"/>
    <property type="project" value="TreeGrafter"/>
</dbReference>
<dbReference type="FunCoup" id="A0A1S3I2P2">
    <property type="interactions" value="621"/>
</dbReference>
<comment type="similarity">
    <text evidence="5">Belongs to the actin-binding proteins ADF family. Coactosin subfamily.</text>
</comment>
<keyword evidence="10" id="KW-1185">Reference proteome</keyword>
<dbReference type="Proteomes" id="UP000085678">
    <property type="component" value="Unplaced"/>
</dbReference>
<keyword evidence="2" id="KW-0963">Cytoplasm</keyword>
<protein>
    <recommendedName>
        <fullName evidence="8">Coactosin-like protein</fullName>
    </recommendedName>
</protein>
<dbReference type="InterPro" id="IPR002108">
    <property type="entry name" value="ADF-H"/>
</dbReference>
<reference evidence="11" key="1">
    <citation type="submission" date="2025-08" db="UniProtKB">
        <authorList>
            <consortium name="RefSeq"/>
        </authorList>
    </citation>
    <scope>IDENTIFICATION</scope>
    <source>
        <tissue evidence="11">Gonads</tissue>
    </source>
</reference>
<dbReference type="AlphaFoldDB" id="A0A1S3I2P2"/>
<evidence type="ECO:0000256" key="7">
    <source>
        <dbReference type="ARBA" id="ARBA00062335"/>
    </source>
</evidence>
<evidence type="ECO:0000256" key="3">
    <source>
        <dbReference type="ARBA" id="ARBA00023203"/>
    </source>
</evidence>
<dbReference type="SMART" id="SM00102">
    <property type="entry name" value="ADF"/>
    <property type="match status" value="1"/>
</dbReference>
<evidence type="ECO:0000313" key="10">
    <source>
        <dbReference type="Proteomes" id="UP000085678"/>
    </source>
</evidence>
<evidence type="ECO:0000256" key="4">
    <source>
        <dbReference type="ARBA" id="ARBA00023212"/>
    </source>
</evidence>
<dbReference type="GO" id="GO:0030864">
    <property type="term" value="C:cortical actin cytoskeleton"/>
    <property type="evidence" value="ECO:0007669"/>
    <property type="project" value="TreeGrafter"/>
</dbReference>
<evidence type="ECO:0000256" key="6">
    <source>
        <dbReference type="ARBA" id="ARBA00058385"/>
    </source>
</evidence>
<accession>A0A1S3I2P2</accession>
<dbReference type="CDD" id="cd11282">
    <property type="entry name" value="ADF_coactosin_like"/>
    <property type="match status" value="1"/>
</dbReference>
<dbReference type="GO" id="GO:0005884">
    <property type="term" value="C:actin filament"/>
    <property type="evidence" value="ECO:0007669"/>
    <property type="project" value="TreeGrafter"/>
</dbReference>
<gene>
    <name evidence="11" type="primary">LOC106160436</name>
</gene>
<dbReference type="STRING" id="7574.A0A1S3I2P2"/>
<feature type="domain" description="ADF-H" evidence="9">
    <location>
        <begin position="2"/>
        <end position="130"/>
    </location>
</feature>
<keyword evidence="3" id="KW-0009">Actin-binding</keyword>
<dbReference type="InterPro" id="IPR029006">
    <property type="entry name" value="ADF-H/Gelsolin-like_dom_sf"/>
</dbReference>
<dbReference type="PANTHER" id="PTHR10829">
    <property type="entry name" value="CORTACTIN AND DREBRIN"/>
    <property type="match status" value="1"/>
</dbReference>
<dbReference type="GO" id="GO:0030427">
    <property type="term" value="C:site of polarized growth"/>
    <property type="evidence" value="ECO:0007669"/>
    <property type="project" value="TreeGrafter"/>
</dbReference>